<dbReference type="InterPro" id="IPR052017">
    <property type="entry name" value="TSUP"/>
</dbReference>
<keyword evidence="5 8" id="KW-0812">Transmembrane</keyword>
<evidence type="ECO:0000313" key="10">
    <source>
        <dbReference type="Proteomes" id="UP001589610"/>
    </source>
</evidence>
<feature type="transmembrane region" description="Helical" evidence="8">
    <location>
        <begin position="139"/>
        <end position="170"/>
    </location>
</feature>
<dbReference type="Pfam" id="PF01925">
    <property type="entry name" value="TauE"/>
    <property type="match status" value="1"/>
</dbReference>
<feature type="transmembrane region" description="Helical" evidence="8">
    <location>
        <begin position="206"/>
        <end position="225"/>
    </location>
</feature>
<evidence type="ECO:0000256" key="5">
    <source>
        <dbReference type="ARBA" id="ARBA00022692"/>
    </source>
</evidence>
<feature type="transmembrane region" description="Helical" evidence="8">
    <location>
        <begin position="6"/>
        <end position="30"/>
    </location>
</feature>
<dbReference type="PANTHER" id="PTHR30269:SF0">
    <property type="entry name" value="MEMBRANE TRANSPORTER PROTEIN YFCA-RELATED"/>
    <property type="match status" value="1"/>
</dbReference>
<dbReference type="Proteomes" id="UP001589610">
    <property type="component" value="Unassembled WGS sequence"/>
</dbReference>
<dbReference type="InterPro" id="IPR002781">
    <property type="entry name" value="TM_pro_TauE-like"/>
</dbReference>
<proteinExistence type="inferred from homology"/>
<comment type="subcellular location">
    <subcellularLocation>
        <location evidence="1 8">Cell membrane</location>
        <topology evidence="1 8">Multi-pass membrane protein</topology>
    </subcellularLocation>
</comment>
<name>A0ABV5T7A7_9ACTN</name>
<evidence type="ECO:0000256" key="4">
    <source>
        <dbReference type="ARBA" id="ARBA00022475"/>
    </source>
</evidence>
<feature type="transmembrane region" description="Helical" evidence="8">
    <location>
        <begin position="182"/>
        <end position="200"/>
    </location>
</feature>
<evidence type="ECO:0000256" key="6">
    <source>
        <dbReference type="ARBA" id="ARBA00022989"/>
    </source>
</evidence>
<organism evidence="9 10">
    <name type="scientific">Streptosporangium vulgare</name>
    <dbReference type="NCBI Taxonomy" id="46190"/>
    <lineage>
        <taxon>Bacteria</taxon>
        <taxon>Bacillati</taxon>
        <taxon>Actinomycetota</taxon>
        <taxon>Actinomycetes</taxon>
        <taxon>Streptosporangiales</taxon>
        <taxon>Streptosporangiaceae</taxon>
        <taxon>Streptosporangium</taxon>
    </lineage>
</organism>
<feature type="transmembrane region" description="Helical" evidence="8">
    <location>
        <begin position="232"/>
        <end position="250"/>
    </location>
</feature>
<dbReference type="PANTHER" id="PTHR30269">
    <property type="entry name" value="TRANSMEMBRANE PROTEIN YFCA"/>
    <property type="match status" value="1"/>
</dbReference>
<keyword evidence="10" id="KW-1185">Reference proteome</keyword>
<keyword evidence="6 8" id="KW-1133">Transmembrane helix</keyword>
<evidence type="ECO:0000256" key="8">
    <source>
        <dbReference type="RuleBase" id="RU363041"/>
    </source>
</evidence>
<feature type="transmembrane region" description="Helical" evidence="8">
    <location>
        <begin position="75"/>
        <end position="95"/>
    </location>
</feature>
<reference evidence="9 10" key="1">
    <citation type="submission" date="2024-09" db="EMBL/GenBank/DDBJ databases">
        <authorList>
            <person name="Sun Q."/>
            <person name="Mori K."/>
        </authorList>
    </citation>
    <scope>NUCLEOTIDE SEQUENCE [LARGE SCALE GENOMIC DNA]</scope>
    <source>
        <strain evidence="9 10">JCM 3028</strain>
    </source>
</reference>
<accession>A0ABV5T7A7</accession>
<dbReference type="RefSeq" id="WP_344747015.1">
    <property type="nucleotide sequence ID" value="NZ_BAAAWW010000113.1"/>
</dbReference>
<sequence length="251" mass="26011">MTPWEAVAIFVAGIGAGGINAVVGSGSLITFPTMVALGMPPVVANVSNTVGLVPGSLTGSLGYRVELRGQRRRLLRLAVPAVVGALAGGVLLLYLPAETFDIVVPVLIGVACVLVVIQPRLNGWLSARREHARPHGGPWLWGGILASGVYGGYFGAAQGVLLIGLMGTFLDDRLQRINAAKNVLALLVNAAAALLFIVIAEVDWLAVLMVALGAAIGGFLGAKIGRRLPAPVLRWFIVCIGVVAIVKLVYG</sequence>
<feature type="transmembrane region" description="Helical" evidence="8">
    <location>
        <begin position="102"/>
        <end position="119"/>
    </location>
</feature>
<keyword evidence="4 8" id="KW-1003">Cell membrane</keyword>
<keyword evidence="7 8" id="KW-0472">Membrane</keyword>
<gene>
    <name evidence="9" type="ORF">ACFFRH_05560</name>
</gene>
<evidence type="ECO:0000256" key="3">
    <source>
        <dbReference type="ARBA" id="ARBA00022448"/>
    </source>
</evidence>
<keyword evidence="3" id="KW-0813">Transport</keyword>
<evidence type="ECO:0000313" key="9">
    <source>
        <dbReference type="EMBL" id="MFB9674947.1"/>
    </source>
</evidence>
<protein>
    <recommendedName>
        <fullName evidence="8">Probable membrane transporter protein</fullName>
    </recommendedName>
</protein>
<comment type="caution">
    <text evidence="9">The sequence shown here is derived from an EMBL/GenBank/DDBJ whole genome shotgun (WGS) entry which is preliminary data.</text>
</comment>
<comment type="similarity">
    <text evidence="2 8">Belongs to the 4-toluene sulfonate uptake permease (TSUP) (TC 2.A.102) family.</text>
</comment>
<evidence type="ECO:0000256" key="1">
    <source>
        <dbReference type="ARBA" id="ARBA00004651"/>
    </source>
</evidence>
<dbReference type="EMBL" id="JBHMBS010000002">
    <property type="protein sequence ID" value="MFB9674947.1"/>
    <property type="molecule type" value="Genomic_DNA"/>
</dbReference>
<evidence type="ECO:0000256" key="7">
    <source>
        <dbReference type="ARBA" id="ARBA00023136"/>
    </source>
</evidence>
<evidence type="ECO:0000256" key="2">
    <source>
        <dbReference type="ARBA" id="ARBA00009142"/>
    </source>
</evidence>